<dbReference type="PANTHER" id="PTHR11260:SF773">
    <property type="entry name" value="GLUTATHIONE S-TRANSFERASE U26"/>
    <property type="match status" value="1"/>
</dbReference>
<evidence type="ECO:0000256" key="1">
    <source>
        <dbReference type="RuleBase" id="RU369102"/>
    </source>
</evidence>
<dbReference type="InterPro" id="IPR045074">
    <property type="entry name" value="GST_C_Tau"/>
</dbReference>
<dbReference type="AlphaFoldDB" id="A0A0K9P054"/>
<keyword evidence="1" id="KW-0963">Cytoplasm</keyword>
<dbReference type="InterPro" id="IPR036282">
    <property type="entry name" value="Glutathione-S-Trfase_C_sf"/>
</dbReference>
<evidence type="ECO:0000313" key="4">
    <source>
        <dbReference type="Proteomes" id="UP000036987"/>
    </source>
</evidence>
<dbReference type="STRING" id="29655.A0A0K9P054"/>
<comment type="subcellular location">
    <subcellularLocation>
        <location evidence="1">Cytoplasm</location>
        <location evidence="1">Cytosol</location>
    </subcellularLocation>
</comment>
<comment type="function">
    <text evidence="1">Is involved in the conjugation of reduced glutathione to a wide number of exogenous and endogenous hydrophobic electrophiles.</text>
</comment>
<feature type="domain" description="GST N-terminal" evidence="2">
    <location>
        <begin position="4"/>
        <end position="70"/>
    </location>
</feature>
<comment type="similarity">
    <text evidence="1">Belongs to the GST superfamily.</text>
</comment>
<dbReference type="EC" id="2.5.1.18" evidence="1"/>
<dbReference type="Proteomes" id="UP000036987">
    <property type="component" value="Unassembled WGS sequence"/>
</dbReference>
<dbReference type="PANTHER" id="PTHR11260">
    <property type="entry name" value="GLUTATHIONE S-TRANSFERASE, GST, SUPERFAMILY, GST DOMAIN CONTAINING"/>
    <property type="match status" value="1"/>
</dbReference>
<gene>
    <name evidence="3" type="ORF">ZOSMA_462G00090</name>
</gene>
<dbReference type="SUPFAM" id="SSF52833">
    <property type="entry name" value="Thioredoxin-like"/>
    <property type="match status" value="1"/>
</dbReference>
<evidence type="ECO:0000259" key="2">
    <source>
        <dbReference type="PROSITE" id="PS50404"/>
    </source>
</evidence>
<organism evidence="3 4">
    <name type="scientific">Zostera marina</name>
    <name type="common">Eelgrass</name>
    <dbReference type="NCBI Taxonomy" id="29655"/>
    <lineage>
        <taxon>Eukaryota</taxon>
        <taxon>Viridiplantae</taxon>
        <taxon>Streptophyta</taxon>
        <taxon>Embryophyta</taxon>
        <taxon>Tracheophyta</taxon>
        <taxon>Spermatophyta</taxon>
        <taxon>Magnoliopsida</taxon>
        <taxon>Liliopsida</taxon>
        <taxon>Zosteraceae</taxon>
        <taxon>Zostera</taxon>
    </lineage>
</organism>
<dbReference type="InterPro" id="IPR045073">
    <property type="entry name" value="Omega/Tau-like"/>
</dbReference>
<dbReference type="EMBL" id="LFYR01001356">
    <property type="protein sequence ID" value="KMZ62446.1"/>
    <property type="molecule type" value="Genomic_DNA"/>
</dbReference>
<name>A0A0K9P054_ZOSMR</name>
<protein>
    <recommendedName>
        <fullName evidence="1">Glutathione S-transferase</fullName>
        <ecNumber evidence="1">2.5.1.18</ecNumber>
    </recommendedName>
</protein>
<keyword evidence="4" id="KW-1185">Reference proteome</keyword>
<dbReference type="GO" id="GO:0004364">
    <property type="term" value="F:glutathione transferase activity"/>
    <property type="evidence" value="ECO:0000318"/>
    <property type="project" value="GO_Central"/>
</dbReference>
<dbReference type="SUPFAM" id="SSF47616">
    <property type="entry name" value="GST C-terminal domain-like"/>
    <property type="match status" value="1"/>
</dbReference>
<sequence>MEKEEAKLVGFWASPFVLRARLALKIKGIPYEFVEEGNVKEIPTLLHASNVISEPFKIVEYLDATWKSVDSPLILSVDPYNRTVQRFWTTYVDDKILPYMKHILKGSTDNDEEEFHESMQVLESAFNNESQGKNFFSKDNIGYIDISLGSMLSWMKAILCCWMRRRHLCWRGGLNYSKLMKLSKE</sequence>
<dbReference type="CDD" id="cd03185">
    <property type="entry name" value="GST_C_Tau"/>
    <property type="match status" value="1"/>
</dbReference>
<evidence type="ECO:0000313" key="3">
    <source>
        <dbReference type="EMBL" id="KMZ62446.1"/>
    </source>
</evidence>
<dbReference type="OrthoDB" id="4951845at2759"/>
<dbReference type="InterPro" id="IPR036249">
    <property type="entry name" value="Thioredoxin-like_sf"/>
</dbReference>
<dbReference type="Gene3D" id="3.40.30.10">
    <property type="entry name" value="Glutaredoxin"/>
    <property type="match status" value="2"/>
</dbReference>
<keyword evidence="1 3" id="KW-0808">Transferase</keyword>
<dbReference type="Pfam" id="PF13417">
    <property type="entry name" value="GST_N_3"/>
    <property type="match status" value="1"/>
</dbReference>
<comment type="catalytic activity">
    <reaction evidence="1">
        <text>RX + glutathione = an S-substituted glutathione + a halide anion + H(+)</text>
        <dbReference type="Rhea" id="RHEA:16437"/>
        <dbReference type="ChEBI" id="CHEBI:15378"/>
        <dbReference type="ChEBI" id="CHEBI:16042"/>
        <dbReference type="ChEBI" id="CHEBI:17792"/>
        <dbReference type="ChEBI" id="CHEBI:57925"/>
        <dbReference type="ChEBI" id="CHEBI:90779"/>
        <dbReference type="EC" id="2.5.1.18"/>
    </reaction>
</comment>
<dbReference type="Gene3D" id="1.20.1050.10">
    <property type="match status" value="1"/>
</dbReference>
<accession>A0A0K9P054</accession>
<dbReference type="GO" id="GO:0005829">
    <property type="term" value="C:cytosol"/>
    <property type="evidence" value="ECO:0007669"/>
    <property type="project" value="UniProtKB-SubCell"/>
</dbReference>
<proteinExistence type="inferred from homology"/>
<dbReference type="GO" id="GO:0006749">
    <property type="term" value="P:glutathione metabolic process"/>
    <property type="evidence" value="ECO:0000318"/>
    <property type="project" value="GO_Central"/>
</dbReference>
<dbReference type="InterPro" id="IPR004045">
    <property type="entry name" value="Glutathione_S-Trfase_N"/>
</dbReference>
<reference evidence="4" key="1">
    <citation type="journal article" date="2016" name="Nature">
        <title>The genome of the seagrass Zostera marina reveals angiosperm adaptation to the sea.</title>
        <authorList>
            <person name="Olsen J.L."/>
            <person name="Rouze P."/>
            <person name="Verhelst B."/>
            <person name="Lin Y.-C."/>
            <person name="Bayer T."/>
            <person name="Collen J."/>
            <person name="Dattolo E."/>
            <person name="De Paoli E."/>
            <person name="Dittami S."/>
            <person name="Maumus F."/>
            <person name="Michel G."/>
            <person name="Kersting A."/>
            <person name="Lauritano C."/>
            <person name="Lohaus R."/>
            <person name="Toepel M."/>
            <person name="Tonon T."/>
            <person name="Vanneste K."/>
            <person name="Amirebrahimi M."/>
            <person name="Brakel J."/>
            <person name="Bostroem C."/>
            <person name="Chovatia M."/>
            <person name="Grimwood J."/>
            <person name="Jenkins J.W."/>
            <person name="Jueterbock A."/>
            <person name="Mraz A."/>
            <person name="Stam W.T."/>
            <person name="Tice H."/>
            <person name="Bornberg-Bauer E."/>
            <person name="Green P.J."/>
            <person name="Pearson G.A."/>
            <person name="Procaccini G."/>
            <person name="Duarte C.M."/>
            <person name="Schmutz J."/>
            <person name="Reusch T.B.H."/>
            <person name="Van de Peer Y."/>
        </authorList>
    </citation>
    <scope>NUCLEOTIDE SEQUENCE [LARGE SCALE GENOMIC DNA]</scope>
    <source>
        <strain evidence="4">cv. Finnish</strain>
    </source>
</reference>
<dbReference type="PROSITE" id="PS50404">
    <property type="entry name" value="GST_NTER"/>
    <property type="match status" value="1"/>
</dbReference>
<dbReference type="GO" id="GO:0005737">
    <property type="term" value="C:cytoplasm"/>
    <property type="evidence" value="ECO:0000318"/>
    <property type="project" value="GO_Central"/>
</dbReference>
<comment type="caution">
    <text evidence="3">The sequence shown here is derived from an EMBL/GenBank/DDBJ whole genome shotgun (WGS) entry which is preliminary data.</text>
</comment>